<accession>A0AAW1H1P3</accession>
<dbReference type="InterPro" id="IPR017930">
    <property type="entry name" value="Myb_dom"/>
</dbReference>
<protein>
    <submittedName>
        <fullName evidence="9">Uncharacterized protein</fullName>
    </submittedName>
</protein>
<dbReference type="PANTHER" id="PTHR47994">
    <property type="entry name" value="F14D16.11-RELATED"/>
    <property type="match status" value="1"/>
</dbReference>
<organism evidence="9 10">
    <name type="scientific">Saponaria officinalis</name>
    <name type="common">Common soapwort</name>
    <name type="synonym">Lychnis saponaria</name>
    <dbReference type="NCBI Taxonomy" id="3572"/>
    <lineage>
        <taxon>Eukaryota</taxon>
        <taxon>Viridiplantae</taxon>
        <taxon>Streptophyta</taxon>
        <taxon>Embryophyta</taxon>
        <taxon>Tracheophyta</taxon>
        <taxon>Spermatophyta</taxon>
        <taxon>Magnoliopsida</taxon>
        <taxon>eudicotyledons</taxon>
        <taxon>Gunneridae</taxon>
        <taxon>Pentapetalae</taxon>
        <taxon>Caryophyllales</taxon>
        <taxon>Caryophyllaceae</taxon>
        <taxon>Caryophylleae</taxon>
        <taxon>Saponaria</taxon>
    </lineage>
</organism>
<dbReference type="PANTHER" id="PTHR47994:SF5">
    <property type="entry name" value="F14D16.11-RELATED"/>
    <property type="match status" value="1"/>
</dbReference>
<dbReference type="PROSITE" id="PS51294">
    <property type="entry name" value="HTH_MYB"/>
    <property type="match status" value="1"/>
</dbReference>
<dbReference type="SMART" id="SM00717">
    <property type="entry name" value="SANT"/>
    <property type="match status" value="1"/>
</dbReference>
<evidence type="ECO:0000313" key="10">
    <source>
        <dbReference type="Proteomes" id="UP001443914"/>
    </source>
</evidence>
<evidence type="ECO:0000256" key="6">
    <source>
        <dbReference type="ARBA" id="ARBA00023242"/>
    </source>
</evidence>
<dbReference type="GO" id="GO:0005634">
    <property type="term" value="C:nucleus"/>
    <property type="evidence" value="ECO:0007669"/>
    <property type="project" value="UniProtKB-SubCell"/>
</dbReference>
<evidence type="ECO:0000259" key="8">
    <source>
        <dbReference type="PROSITE" id="PS51294"/>
    </source>
</evidence>
<dbReference type="EMBL" id="JBDFQZ010000013">
    <property type="protein sequence ID" value="KAK9669335.1"/>
    <property type="molecule type" value="Genomic_DNA"/>
</dbReference>
<gene>
    <name evidence="9" type="ORF">RND81_13G124000</name>
</gene>
<keyword evidence="10" id="KW-1185">Reference proteome</keyword>
<proteinExistence type="predicted"/>
<dbReference type="EMBL" id="JBDFQZ010000013">
    <property type="protein sequence ID" value="KAK9669334.1"/>
    <property type="molecule type" value="Genomic_DNA"/>
</dbReference>
<dbReference type="FunFam" id="1.10.10.60:FF:000394">
    <property type="entry name" value="MYB transcription factor"/>
    <property type="match status" value="1"/>
</dbReference>
<dbReference type="Pfam" id="PF00249">
    <property type="entry name" value="Myb_DNA-binding"/>
    <property type="match status" value="1"/>
</dbReference>
<feature type="domain" description="HTH myb-type" evidence="8">
    <location>
        <begin position="59"/>
        <end position="106"/>
    </location>
</feature>
<dbReference type="SUPFAM" id="SSF46689">
    <property type="entry name" value="Homeodomain-like"/>
    <property type="match status" value="1"/>
</dbReference>
<dbReference type="GO" id="GO:0000976">
    <property type="term" value="F:transcription cis-regulatory region binding"/>
    <property type="evidence" value="ECO:0007669"/>
    <property type="project" value="UniProtKB-ARBA"/>
</dbReference>
<keyword evidence="5" id="KW-0804">Transcription</keyword>
<evidence type="ECO:0000256" key="3">
    <source>
        <dbReference type="ARBA" id="ARBA00023015"/>
    </source>
</evidence>
<evidence type="ECO:0000256" key="1">
    <source>
        <dbReference type="ARBA" id="ARBA00004123"/>
    </source>
</evidence>
<dbReference type="InterPro" id="IPR015495">
    <property type="entry name" value="Myb_TF_plants"/>
</dbReference>
<reference evidence="9 10" key="1">
    <citation type="submission" date="2024-03" db="EMBL/GenBank/DDBJ databases">
        <title>WGS assembly of Saponaria officinalis var. Norfolk2.</title>
        <authorList>
            <person name="Jenkins J."/>
            <person name="Shu S."/>
            <person name="Grimwood J."/>
            <person name="Barry K."/>
            <person name="Goodstein D."/>
            <person name="Schmutz J."/>
            <person name="Leebens-Mack J."/>
            <person name="Osbourn A."/>
        </authorList>
    </citation>
    <scope>NUCLEOTIDE SEQUENCE [LARGE SCALE GENOMIC DNA]</scope>
    <source>
        <strain evidence="10">cv. Norfolk2</strain>
        <strain evidence="9">JIC</strain>
        <tissue evidence="9">Leaf</tissue>
    </source>
</reference>
<dbReference type="AlphaFoldDB" id="A0AAW1H1P3"/>
<comment type="caution">
    <text evidence="9">The sequence shown here is derived from an EMBL/GenBank/DDBJ whole genome shotgun (WGS) entry which is preliminary data.</text>
</comment>
<evidence type="ECO:0000256" key="5">
    <source>
        <dbReference type="ARBA" id="ARBA00023163"/>
    </source>
</evidence>
<dbReference type="Proteomes" id="UP001443914">
    <property type="component" value="Unassembled WGS sequence"/>
</dbReference>
<evidence type="ECO:0000259" key="7">
    <source>
        <dbReference type="PROSITE" id="PS50090"/>
    </source>
</evidence>
<sequence length="325" mass="36590">MVRPSCCDKLNYNKRDRRDEDDAKIVHYVSSKHIPRKPESSTGMKKCGKSCKVRWSNESFSSQEEELIIKLHAAVGSRWAIIAHQLPGRTDNDIKNHWNTKLRKKLTERGIDPVTHKPFSQILADYGKIGGLSRATGGSRYIGTIKRDLKKVASTLPKPEPSSSSYTFISNTHDNLNYENITTTTTTNNHSLDLLSQLQAISLVTEGTNSENYKVSFNNSSIDLSRGYENQGKVVKSPESFSWHDFLLDDKVRLVEEEQEFDDIGCILSSSKTQMPEPENNGYPIQGVSSTASLSSQASTFLEAMLDQENDMFLNFPGLMEDHLY</sequence>
<evidence type="ECO:0000256" key="2">
    <source>
        <dbReference type="ARBA" id="ARBA00022737"/>
    </source>
</evidence>
<comment type="subcellular location">
    <subcellularLocation>
        <location evidence="1">Nucleus</location>
    </subcellularLocation>
</comment>
<evidence type="ECO:0000256" key="4">
    <source>
        <dbReference type="ARBA" id="ARBA00023125"/>
    </source>
</evidence>
<evidence type="ECO:0000313" key="9">
    <source>
        <dbReference type="EMBL" id="KAK9669334.1"/>
    </source>
</evidence>
<dbReference type="PROSITE" id="PS50090">
    <property type="entry name" value="MYB_LIKE"/>
    <property type="match status" value="1"/>
</dbReference>
<name>A0AAW1H1P3_SAPOF</name>
<keyword evidence="3" id="KW-0805">Transcription regulation</keyword>
<dbReference type="InterPro" id="IPR001005">
    <property type="entry name" value="SANT/Myb"/>
</dbReference>
<keyword evidence="2" id="KW-0677">Repeat</keyword>
<dbReference type="InterPro" id="IPR009057">
    <property type="entry name" value="Homeodomain-like_sf"/>
</dbReference>
<keyword evidence="4" id="KW-0238">DNA-binding</keyword>
<keyword evidence="6" id="KW-0539">Nucleus</keyword>
<dbReference type="Gene3D" id="1.10.10.60">
    <property type="entry name" value="Homeodomain-like"/>
    <property type="match status" value="1"/>
</dbReference>
<feature type="domain" description="Myb-like" evidence="7">
    <location>
        <begin position="52"/>
        <end position="102"/>
    </location>
</feature>
<dbReference type="CDD" id="cd00167">
    <property type="entry name" value="SANT"/>
    <property type="match status" value="1"/>
</dbReference>